<name>A0A232F015_9HYME</name>
<evidence type="ECO:0000256" key="2">
    <source>
        <dbReference type="ARBA" id="ARBA00022737"/>
    </source>
</evidence>
<dbReference type="EMBL" id="NNAY01001454">
    <property type="protein sequence ID" value="OXU23919.1"/>
    <property type="molecule type" value="Genomic_DNA"/>
</dbReference>
<dbReference type="PROSITE" id="PS50294">
    <property type="entry name" value="WD_REPEATS_REGION"/>
    <property type="match status" value="2"/>
</dbReference>
<dbReference type="SMART" id="SM00320">
    <property type="entry name" value="WD40"/>
    <property type="match status" value="6"/>
</dbReference>
<keyword evidence="5" id="KW-1185">Reference proteome</keyword>
<accession>A0A232F015</accession>
<evidence type="ECO:0000256" key="1">
    <source>
        <dbReference type="ARBA" id="ARBA00022574"/>
    </source>
</evidence>
<proteinExistence type="predicted"/>
<dbReference type="InterPro" id="IPR001680">
    <property type="entry name" value="WD40_rpt"/>
</dbReference>
<feature type="repeat" description="WD" evidence="3">
    <location>
        <begin position="160"/>
        <end position="193"/>
    </location>
</feature>
<dbReference type="InterPro" id="IPR051350">
    <property type="entry name" value="WD_repeat-ST_regulator"/>
</dbReference>
<dbReference type="PANTHER" id="PTHR22838">
    <property type="entry name" value="WD REPEAT PROTEIN 26-RELATED"/>
    <property type="match status" value="1"/>
</dbReference>
<feature type="repeat" description="WD" evidence="3">
    <location>
        <begin position="397"/>
        <end position="429"/>
    </location>
</feature>
<dbReference type="PROSITE" id="PS50082">
    <property type="entry name" value="WD_REPEATS_2"/>
    <property type="match status" value="2"/>
</dbReference>
<keyword evidence="1 3" id="KW-0853">WD repeat</keyword>
<dbReference type="Proteomes" id="UP000215335">
    <property type="component" value="Unassembled WGS sequence"/>
</dbReference>
<dbReference type="OrthoDB" id="1932312at2759"/>
<evidence type="ECO:0000256" key="3">
    <source>
        <dbReference type="PROSITE-ProRule" id="PRU00221"/>
    </source>
</evidence>
<protein>
    <submittedName>
        <fullName evidence="4">Uncharacterized protein</fullName>
    </submittedName>
</protein>
<dbReference type="PANTHER" id="PTHR22838:SF4">
    <property type="entry name" value="WD REPEAT-CONTAINING PROTEIN 13"/>
    <property type="match status" value="1"/>
</dbReference>
<sequence>MRSNNVTPSKMITPWHQQVFALDAKYNSQRAVNNSSLAMLYIRRRSQLLRDKACKDPELQNRYLKLRSELLRRRYGTCLETSSLPSEKSFEIKGRSRTSSKKSTAESFAGVHHVFDQHSAAISMLKFGNNDRSRFCCASFDGTISICEATTTPPKVVVVLHGHMKGVTAIDWSMSNDLLVSTSLDATIRLWKIHPDSKTDCLRVAYDQLKAETLCCAFAPTNNNLVLAGNSQGLLEILNVSTGKYTKGGTMKIGGKITSLICEESGGSLVWTGNDRGIIASFRLEPGLGKLTKLRRMEGTGGVITSLSWRPWLSKDFPWPTLLVSSACNAVLLFRVADDQGNLVLWKRYPIRHRQYLIRSTFCPQMGTSLIATGSEDGSIHLLDSAKDGKSAQVNRLLGHSAPTLTLSFNYDESVLASGDHQGLVILWNNHHCQQ</sequence>
<dbReference type="Gene3D" id="2.130.10.10">
    <property type="entry name" value="YVTN repeat-like/Quinoprotein amine dehydrogenase"/>
    <property type="match status" value="2"/>
</dbReference>
<evidence type="ECO:0000313" key="5">
    <source>
        <dbReference type="Proteomes" id="UP000215335"/>
    </source>
</evidence>
<organism evidence="4 5">
    <name type="scientific">Trichomalopsis sarcophagae</name>
    <dbReference type="NCBI Taxonomy" id="543379"/>
    <lineage>
        <taxon>Eukaryota</taxon>
        <taxon>Metazoa</taxon>
        <taxon>Ecdysozoa</taxon>
        <taxon>Arthropoda</taxon>
        <taxon>Hexapoda</taxon>
        <taxon>Insecta</taxon>
        <taxon>Pterygota</taxon>
        <taxon>Neoptera</taxon>
        <taxon>Endopterygota</taxon>
        <taxon>Hymenoptera</taxon>
        <taxon>Apocrita</taxon>
        <taxon>Proctotrupomorpha</taxon>
        <taxon>Chalcidoidea</taxon>
        <taxon>Pteromalidae</taxon>
        <taxon>Pteromalinae</taxon>
        <taxon>Trichomalopsis</taxon>
    </lineage>
</organism>
<dbReference type="InterPro" id="IPR036322">
    <property type="entry name" value="WD40_repeat_dom_sf"/>
</dbReference>
<dbReference type="GO" id="GO:1990841">
    <property type="term" value="F:promoter-specific chromatin binding"/>
    <property type="evidence" value="ECO:0007669"/>
    <property type="project" value="TreeGrafter"/>
</dbReference>
<keyword evidence="2" id="KW-0677">Repeat</keyword>
<gene>
    <name evidence="4" type="ORF">TSAR_000365</name>
</gene>
<dbReference type="InterPro" id="IPR015943">
    <property type="entry name" value="WD40/YVTN_repeat-like_dom_sf"/>
</dbReference>
<dbReference type="GO" id="GO:0005634">
    <property type="term" value="C:nucleus"/>
    <property type="evidence" value="ECO:0007669"/>
    <property type="project" value="TreeGrafter"/>
</dbReference>
<dbReference type="STRING" id="543379.A0A232F015"/>
<dbReference type="AlphaFoldDB" id="A0A232F015"/>
<dbReference type="SUPFAM" id="SSF50978">
    <property type="entry name" value="WD40 repeat-like"/>
    <property type="match status" value="1"/>
</dbReference>
<evidence type="ECO:0000313" key="4">
    <source>
        <dbReference type="EMBL" id="OXU23919.1"/>
    </source>
</evidence>
<reference evidence="4 5" key="1">
    <citation type="journal article" date="2017" name="Curr. Biol.">
        <title>The Evolution of Venom by Co-option of Single-Copy Genes.</title>
        <authorList>
            <person name="Martinson E.O."/>
            <person name="Mrinalini"/>
            <person name="Kelkar Y.D."/>
            <person name="Chang C.H."/>
            <person name="Werren J.H."/>
        </authorList>
    </citation>
    <scope>NUCLEOTIDE SEQUENCE [LARGE SCALE GENOMIC DNA]</scope>
    <source>
        <strain evidence="4 5">Alberta</strain>
        <tissue evidence="4">Whole body</tissue>
    </source>
</reference>
<dbReference type="Pfam" id="PF00400">
    <property type="entry name" value="WD40"/>
    <property type="match status" value="2"/>
</dbReference>
<comment type="caution">
    <text evidence="4">The sequence shown here is derived from an EMBL/GenBank/DDBJ whole genome shotgun (WGS) entry which is preliminary data.</text>
</comment>